<name>A0A9E7SK71_9CAUD</name>
<evidence type="ECO:0000313" key="2">
    <source>
        <dbReference type="Proteomes" id="UP001057102"/>
    </source>
</evidence>
<keyword evidence="2" id="KW-1185">Reference proteome</keyword>
<proteinExistence type="predicted"/>
<evidence type="ECO:0000313" key="1">
    <source>
        <dbReference type="EMBL" id="USN14441.1"/>
    </source>
</evidence>
<dbReference type="EMBL" id="ON529854">
    <property type="protein sequence ID" value="USN14441.1"/>
    <property type="molecule type" value="Genomic_DNA"/>
</dbReference>
<accession>A0A9E7SK71</accession>
<dbReference type="Proteomes" id="UP001057102">
    <property type="component" value="Segment"/>
</dbReference>
<sequence length="131" mass="14281">MSRCADHGMTEPCPLCASGAWPMRDLNAVADFAGKPVGGPDGLVPGRRYIRLSEVVRSVGRRWTELEVVKLTALRPLYATKNALVREARIGAIDVGRLERAARAAAQGLESDPDPVVHSYLRAILEDESSW</sequence>
<reference evidence="1" key="1">
    <citation type="submission" date="2022-05" db="EMBL/GenBank/DDBJ databases">
        <authorList>
            <person name="Friedrich I."/>
            <person name="Poehlein A."/>
            <person name="Schneider D."/>
            <person name="Hertel R."/>
            <person name="Daniel R."/>
        </authorList>
    </citation>
    <scope>NUCLEOTIDE SEQUENCE</scope>
</reference>
<gene>
    <name evidence="1" type="ORF">DONNERLITTCHEN_00400</name>
</gene>
<organism evidence="1 2">
    <name type="scientific">Janthinobacterium phage vB_JliS-Donnerlittchen</name>
    <dbReference type="NCBI Taxonomy" id="2948610"/>
    <lineage>
        <taxon>Viruses</taxon>
        <taxon>Duplodnaviria</taxon>
        <taxon>Heunggongvirae</taxon>
        <taxon>Uroviricota</taxon>
        <taxon>Caudoviricetes</taxon>
        <taxon>Mesyanzhinovviridae</taxon>
        <taxon>Bradleyvirinae</taxon>
        <taxon>Donnerlittchenvirus</taxon>
        <taxon>Donnerlittchenvirus donnerlittchenvirus</taxon>
    </lineage>
</organism>
<protein>
    <submittedName>
        <fullName evidence="1">Uncharacterized protein</fullName>
    </submittedName>
</protein>